<comment type="caution">
    <text evidence="2">The sequence shown here is derived from an EMBL/GenBank/DDBJ whole genome shotgun (WGS) entry which is preliminary data.</text>
</comment>
<proteinExistence type="predicted"/>
<evidence type="ECO:0000313" key="3">
    <source>
        <dbReference type="Proteomes" id="UP000789396"/>
    </source>
</evidence>
<keyword evidence="3" id="KW-1185">Reference proteome</keyword>
<reference evidence="2" key="1">
    <citation type="submission" date="2021-06" db="EMBL/GenBank/DDBJ databases">
        <authorList>
            <person name="Kallberg Y."/>
            <person name="Tangrot J."/>
            <person name="Rosling A."/>
        </authorList>
    </citation>
    <scope>NUCLEOTIDE SEQUENCE</scope>
    <source>
        <strain evidence="2">IN212</strain>
    </source>
</reference>
<dbReference type="OrthoDB" id="10479709at2759"/>
<organism evidence="2 3">
    <name type="scientific">Racocetra fulgida</name>
    <dbReference type="NCBI Taxonomy" id="60492"/>
    <lineage>
        <taxon>Eukaryota</taxon>
        <taxon>Fungi</taxon>
        <taxon>Fungi incertae sedis</taxon>
        <taxon>Mucoromycota</taxon>
        <taxon>Glomeromycotina</taxon>
        <taxon>Glomeromycetes</taxon>
        <taxon>Diversisporales</taxon>
        <taxon>Gigasporaceae</taxon>
        <taxon>Racocetra</taxon>
    </lineage>
</organism>
<accession>A0A9N9EK09</accession>
<protein>
    <submittedName>
        <fullName evidence="2">5735_t:CDS:1</fullName>
    </submittedName>
</protein>
<gene>
    <name evidence="2" type="ORF">RFULGI_LOCUS9499</name>
</gene>
<name>A0A9N9EK09_9GLOM</name>
<feature type="region of interest" description="Disordered" evidence="1">
    <location>
        <begin position="19"/>
        <end position="103"/>
    </location>
</feature>
<evidence type="ECO:0000256" key="1">
    <source>
        <dbReference type="SAM" id="MobiDB-lite"/>
    </source>
</evidence>
<feature type="compositionally biased region" description="Basic residues" evidence="1">
    <location>
        <begin position="36"/>
        <end position="47"/>
    </location>
</feature>
<dbReference type="AlphaFoldDB" id="A0A9N9EK09"/>
<dbReference type="EMBL" id="CAJVPZ010017059">
    <property type="protein sequence ID" value="CAG8678026.1"/>
    <property type="molecule type" value="Genomic_DNA"/>
</dbReference>
<feature type="non-terminal residue" evidence="2">
    <location>
        <position position="103"/>
    </location>
</feature>
<evidence type="ECO:0000313" key="2">
    <source>
        <dbReference type="EMBL" id="CAG8678026.1"/>
    </source>
</evidence>
<dbReference type="Proteomes" id="UP000789396">
    <property type="component" value="Unassembled WGS sequence"/>
</dbReference>
<sequence length="103" mass="12007">MSNKNAIKYFSKNQYNINNIPRINQRKPIPYQRILKPNKKVKRKHPRSNREQKEQDSIDLPPQPLNEEHGMDPFPQPLNKEHGMDPPPQPSSSPLGEEISETD</sequence>